<keyword evidence="4" id="KW-1185">Reference proteome</keyword>
<protein>
    <submittedName>
        <fullName evidence="3">Uncharacterized protein</fullName>
    </submittedName>
</protein>
<dbReference type="PANTHER" id="PTHR16193">
    <property type="entry name" value="TETRATRICOPEPTIDE REPEAT PROTEIN 27"/>
    <property type="match status" value="1"/>
</dbReference>
<reference evidence="3" key="2">
    <citation type="submission" date="2017-10" db="EMBL/GenBank/DDBJ databases">
        <title>Ladona fulva Genome sequencing and assembly.</title>
        <authorList>
            <person name="Murali S."/>
            <person name="Richards S."/>
            <person name="Bandaranaike D."/>
            <person name="Bellair M."/>
            <person name="Blankenburg K."/>
            <person name="Chao H."/>
            <person name="Dinh H."/>
            <person name="Doddapaneni H."/>
            <person name="Dugan-Rocha S."/>
            <person name="Elkadiri S."/>
            <person name="Gnanaolivu R."/>
            <person name="Hernandez B."/>
            <person name="Skinner E."/>
            <person name="Javaid M."/>
            <person name="Lee S."/>
            <person name="Li M."/>
            <person name="Ming W."/>
            <person name="Munidasa M."/>
            <person name="Muniz J."/>
            <person name="Nguyen L."/>
            <person name="Hughes D."/>
            <person name="Osuji N."/>
            <person name="Pu L.-L."/>
            <person name="Puazo M."/>
            <person name="Qu C."/>
            <person name="Quiroz J."/>
            <person name="Raj R."/>
            <person name="Weissenberger G."/>
            <person name="Xin Y."/>
            <person name="Zou X."/>
            <person name="Han Y."/>
            <person name="Worley K."/>
            <person name="Muzny D."/>
            <person name="Gibbs R."/>
        </authorList>
    </citation>
    <scope>NUCLEOTIDE SEQUENCE</scope>
    <source>
        <strain evidence="3">Sampled in the wild</strain>
    </source>
</reference>
<dbReference type="PANTHER" id="PTHR16193:SF0">
    <property type="entry name" value="TETRATRICOPEPTIDE REPEAT PROTEIN 27"/>
    <property type="match status" value="1"/>
</dbReference>
<organism evidence="3 4">
    <name type="scientific">Ladona fulva</name>
    <name type="common">Scarce chaser dragonfly</name>
    <name type="synonym">Libellula fulva</name>
    <dbReference type="NCBI Taxonomy" id="123851"/>
    <lineage>
        <taxon>Eukaryota</taxon>
        <taxon>Metazoa</taxon>
        <taxon>Ecdysozoa</taxon>
        <taxon>Arthropoda</taxon>
        <taxon>Hexapoda</taxon>
        <taxon>Insecta</taxon>
        <taxon>Pterygota</taxon>
        <taxon>Palaeoptera</taxon>
        <taxon>Odonata</taxon>
        <taxon>Epiprocta</taxon>
        <taxon>Anisoptera</taxon>
        <taxon>Libelluloidea</taxon>
        <taxon>Libellulidae</taxon>
        <taxon>Ladona</taxon>
    </lineage>
</organism>
<name>A0A8K0KDY0_LADFU</name>
<sequence length="342" mass="38740">MDVPTSETMADVSNFFKEIEVSLLMYLEPQIESKTSDLLNYVQRGLYVKALQTSCATEIFKINKHSDKELDIALGNAVEKYLTQGSMDRQLDVLAVGIACIQEFIQANWTGPPVEESSILDLCPFLKEFPNREDVCGCLVLDGESVAPRVVLPHLLVAARAALCINEWRLSDLKSRGWWCMRYLFLHQQVLEEKSPMIYNALRKSLKELPCQEIFTENASSGILKALIDVECALVYLYYFDVQKANECLQDASFITGLDISLGGALGKRTRFQEKDIAQLTLNVKCERSSMQDDDTVLLEHDLPKDLQLEDEVRLNQIKFLNVEDGKMQTLRPLEQAVIFGN</sequence>
<dbReference type="Proteomes" id="UP000792457">
    <property type="component" value="Unassembled WGS sequence"/>
</dbReference>
<keyword evidence="1" id="KW-0677">Repeat</keyword>
<dbReference type="InterPro" id="IPR044244">
    <property type="entry name" value="TTC27/Emw1"/>
</dbReference>
<dbReference type="OrthoDB" id="1936594at2759"/>
<dbReference type="EMBL" id="KZ308641">
    <property type="protein sequence ID" value="KAG8232677.1"/>
    <property type="molecule type" value="Genomic_DNA"/>
</dbReference>
<feature type="non-terminal residue" evidence="3">
    <location>
        <position position="1"/>
    </location>
</feature>
<proteinExistence type="predicted"/>
<reference evidence="3" key="1">
    <citation type="submission" date="2013-04" db="EMBL/GenBank/DDBJ databases">
        <authorList>
            <person name="Qu J."/>
            <person name="Murali S.C."/>
            <person name="Bandaranaike D."/>
            <person name="Bellair M."/>
            <person name="Blankenburg K."/>
            <person name="Chao H."/>
            <person name="Dinh H."/>
            <person name="Doddapaneni H."/>
            <person name="Downs B."/>
            <person name="Dugan-Rocha S."/>
            <person name="Elkadiri S."/>
            <person name="Gnanaolivu R.D."/>
            <person name="Hernandez B."/>
            <person name="Javaid M."/>
            <person name="Jayaseelan J.C."/>
            <person name="Lee S."/>
            <person name="Li M."/>
            <person name="Ming W."/>
            <person name="Munidasa M."/>
            <person name="Muniz J."/>
            <person name="Nguyen L."/>
            <person name="Ongeri F."/>
            <person name="Osuji N."/>
            <person name="Pu L.-L."/>
            <person name="Puazo M."/>
            <person name="Qu C."/>
            <person name="Quiroz J."/>
            <person name="Raj R."/>
            <person name="Weissenberger G."/>
            <person name="Xin Y."/>
            <person name="Zou X."/>
            <person name="Han Y."/>
            <person name="Richards S."/>
            <person name="Worley K."/>
            <person name="Muzny D."/>
            <person name="Gibbs R."/>
        </authorList>
    </citation>
    <scope>NUCLEOTIDE SEQUENCE</scope>
    <source>
        <strain evidence="3">Sampled in the wild</strain>
    </source>
</reference>
<accession>A0A8K0KDY0</accession>
<gene>
    <name evidence="3" type="ORF">J437_LFUL009923</name>
</gene>
<keyword evidence="2" id="KW-0802">TPR repeat</keyword>
<evidence type="ECO:0000256" key="1">
    <source>
        <dbReference type="ARBA" id="ARBA00022737"/>
    </source>
</evidence>
<evidence type="ECO:0000313" key="3">
    <source>
        <dbReference type="EMBL" id="KAG8232677.1"/>
    </source>
</evidence>
<evidence type="ECO:0000256" key="2">
    <source>
        <dbReference type="ARBA" id="ARBA00022803"/>
    </source>
</evidence>
<comment type="caution">
    <text evidence="3">The sequence shown here is derived from an EMBL/GenBank/DDBJ whole genome shotgun (WGS) entry which is preliminary data.</text>
</comment>
<dbReference type="AlphaFoldDB" id="A0A8K0KDY0"/>
<evidence type="ECO:0000313" key="4">
    <source>
        <dbReference type="Proteomes" id="UP000792457"/>
    </source>
</evidence>